<dbReference type="PROSITE" id="PS51257">
    <property type="entry name" value="PROKAR_LIPOPROTEIN"/>
    <property type="match status" value="1"/>
</dbReference>
<feature type="chain" id="PRO_5045570378" evidence="1">
    <location>
        <begin position="21"/>
        <end position="174"/>
    </location>
</feature>
<dbReference type="RefSeq" id="WP_347307580.1">
    <property type="nucleotide sequence ID" value="NZ_JBAJEX010000002.1"/>
</dbReference>
<dbReference type="Proteomes" id="UP001482231">
    <property type="component" value="Unassembled WGS sequence"/>
</dbReference>
<evidence type="ECO:0000313" key="2">
    <source>
        <dbReference type="EMBL" id="MEO1766485.1"/>
    </source>
</evidence>
<evidence type="ECO:0000313" key="3">
    <source>
        <dbReference type="Proteomes" id="UP001482231"/>
    </source>
</evidence>
<evidence type="ECO:0000256" key="1">
    <source>
        <dbReference type="SAM" id="SignalP"/>
    </source>
</evidence>
<dbReference type="EMBL" id="JBAJEX010000002">
    <property type="protein sequence ID" value="MEO1766485.1"/>
    <property type="molecule type" value="Genomic_DNA"/>
</dbReference>
<reference evidence="2 3" key="1">
    <citation type="submission" date="2024-02" db="EMBL/GenBank/DDBJ databases">
        <title>New thermophilic sulfur-oxidizing bacteria from a hot springs of the Uzon caldera (Kamchatka, Russia).</title>
        <authorList>
            <person name="Dukat A.M."/>
            <person name="Elcheninov A.G."/>
            <person name="Frolov E.N."/>
        </authorList>
    </citation>
    <scope>NUCLEOTIDE SEQUENCE [LARGE SCALE GENOMIC DNA]</scope>
    <source>
        <strain evidence="2 3">AK1</strain>
    </source>
</reference>
<keyword evidence="3" id="KW-1185">Reference proteome</keyword>
<gene>
    <name evidence="2" type="ORF">V6E02_04585</name>
</gene>
<name>A0ABV0ECT6_9BURK</name>
<dbReference type="InterPro" id="IPR007446">
    <property type="entry name" value="PilP"/>
</dbReference>
<comment type="caution">
    <text evidence="2">The sequence shown here is derived from an EMBL/GenBank/DDBJ whole genome shotgun (WGS) entry which is preliminary data.</text>
</comment>
<dbReference type="Pfam" id="PF04351">
    <property type="entry name" value="PilP"/>
    <property type="match status" value="1"/>
</dbReference>
<keyword evidence="1" id="KW-0732">Signal</keyword>
<organism evidence="2 3">
    <name type="scientific">Thiobacter aerophilum</name>
    <dbReference type="NCBI Taxonomy" id="3121275"/>
    <lineage>
        <taxon>Bacteria</taxon>
        <taxon>Pseudomonadati</taxon>
        <taxon>Pseudomonadota</taxon>
        <taxon>Betaproteobacteria</taxon>
        <taxon>Burkholderiales</taxon>
        <taxon>Thiobacteraceae</taxon>
        <taxon>Thiobacter</taxon>
    </lineage>
</organism>
<feature type="signal peptide" evidence="1">
    <location>
        <begin position="1"/>
        <end position="20"/>
    </location>
</feature>
<accession>A0ABV0ECT6</accession>
<proteinExistence type="predicted"/>
<dbReference type="Gene3D" id="2.30.30.830">
    <property type="match status" value="1"/>
</dbReference>
<sequence length="174" mass="19048">MRRLVMLFLPLMLAACGGGADDPREFVKNAGKDLRGRVAPLPEVKPYEPFTYEAMDLPDPFKPRKLEPPKGSGGGLAPDFNRPKEALENYPLESLKMVGTLSQGKITYAIIKTPDNSLYRVKPGNHLGQNFGIITQVTESEVKLTEIVQDSGGDWVERPASLTLSEEPAAPAKK</sequence>
<dbReference type="PIRSF" id="PIRSF016481">
    <property type="entry name" value="Pilus_assembly_PilP"/>
    <property type="match status" value="1"/>
</dbReference>
<protein>
    <submittedName>
        <fullName evidence="2">Pilus assembly protein PilP</fullName>
    </submittedName>
</protein>